<dbReference type="EMBL" id="JACHEP010000013">
    <property type="protein sequence ID" value="MBB5325208.1"/>
    <property type="molecule type" value="Genomic_DNA"/>
</dbReference>
<reference evidence="2 3" key="1">
    <citation type="submission" date="2020-08" db="EMBL/GenBank/DDBJ databases">
        <title>Genomic Encyclopedia of Type Strains, Phase IV (KMG-IV): sequencing the most valuable type-strain genomes for metagenomic binning, comparative biology and taxonomic classification.</title>
        <authorList>
            <person name="Goeker M."/>
        </authorList>
    </citation>
    <scope>NUCLEOTIDE SEQUENCE [LARGE SCALE GENOMIC DNA]</scope>
    <source>
        <strain evidence="2 3">DSM 16325</strain>
    </source>
</reference>
<sequence>MKKVLIFDINGNYVEDKIVDDEYIPQKNEFACSINTVIAFYKPKLVNGQVVEGLTQAEIDKLKGNTLEDAKARKLKELNDACNKAIIDGFDYTINGVLYRFSCSLEAQANFQGTDTLFKDGLITSISWTVTNKVTGKIERIAIDKTTFTNLRLAVFNHINTQISKLRDTLQPKVEQATTIAEVEAVVWS</sequence>
<evidence type="ECO:0000313" key="2">
    <source>
        <dbReference type="EMBL" id="MBB5325208.1"/>
    </source>
</evidence>
<comment type="caution">
    <text evidence="2">The sequence shown here is derived from an EMBL/GenBank/DDBJ whole genome shotgun (WGS) entry which is preliminary data.</text>
</comment>
<proteinExistence type="predicted"/>
<evidence type="ECO:0000259" key="1">
    <source>
        <dbReference type="Pfam" id="PF14301"/>
    </source>
</evidence>
<feature type="domain" description="DUF4376" evidence="1">
    <location>
        <begin position="69"/>
        <end position="185"/>
    </location>
</feature>
<organism evidence="2 3">
    <name type="scientific">Anoxybacteroides tepidamans</name>
    <dbReference type="NCBI Taxonomy" id="265948"/>
    <lineage>
        <taxon>Bacteria</taxon>
        <taxon>Bacillati</taxon>
        <taxon>Bacillota</taxon>
        <taxon>Bacilli</taxon>
        <taxon>Bacillales</taxon>
        <taxon>Anoxybacillaceae</taxon>
        <taxon>Anoxybacteroides</taxon>
    </lineage>
</organism>
<accession>A0A7W8IR32</accession>
<evidence type="ECO:0000313" key="3">
    <source>
        <dbReference type="Proteomes" id="UP000520011"/>
    </source>
</evidence>
<dbReference type="RefSeq" id="WP_183254542.1">
    <property type="nucleotide sequence ID" value="NZ_JACHEP010000013.1"/>
</dbReference>
<dbReference type="InterPro" id="IPR025484">
    <property type="entry name" value="DUF4376"/>
</dbReference>
<keyword evidence="3" id="KW-1185">Reference proteome</keyword>
<gene>
    <name evidence="2" type="ORF">HNQ34_002308</name>
</gene>
<name>A0A7W8IR32_9BACL</name>
<dbReference type="Pfam" id="PF14301">
    <property type="entry name" value="DUF4376"/>
    <property type="match status" value="1"/>
</dbReference>
<dbReference type="Proteomes" id="UP000520011">
    <property type="component" value="Unassembled WGS sequence"/>
</dbReference>
<dbReference type="AlphaFoldDB" id="A0A7W8IR32"/>
<protein>
    <recommendedName>
        <fullName evidence="1">DUF4376 domain-containing protein</fullName>
    </recommendedName>
</protein>